<dbReference type="RefSeq" id="WP_190929197.1">
    <property type="nucleotide sequence ID" value="NZ_JACXJA010000021.1"/>
</dbReference>
<organism evidence="2 3">
    <name type="scientific">Paenibacillus oceani</name>
    <dbReference type="NCBI Taxonomy" id="2772510"/>
    <lineage>
        <taxon>Bacteria</taxon>
        <taxon>Bacillati</taxon>
        <taxon>Bacillota</taxon>
        <taxon>Bacilli</taxon>
        <taxon>Bacillales</taxon>
        <taxon>Paenibacillaceae</taxon>
        <taxon>Paenibacillus</taxon>
    </lineage>
</organism>
<evidence type="ECO:0000256" key="1">
    <source>
        <dbReference type="SAM" id="MobiDB-lite"/>
    </source>
</evidence>
<accession>A0A927C8X6</accession>
<gene>
    <name evidence="2" type="ORF">IDH45_16345</name>
</gene>
<dbReference type="EMBL" id="JACXJA010000021">
    <property type="protein sequence ID" value="MBD2863563.1"/>
    <property type="molecule type" value="Genomic_DNA"/>
</dbReference>
<name>A0A927C8X6_9BACL</name>
<keyword evidence="3" id="KW-1185">Reference proteome</keyword>
<proteinExistence type="predicted"/>
<dbReference type="Proteomes" id="UP000639396">
    <property type="component" value="Unassembled WGS sequence"/>
</dbReference>
<dbReference type="AlphaFoldDB" id="A0A927C8X6"/>
<comment type="caution">
    <text evidence="2">The sequence shown here is derived from an EMBL/GenBank/DDBJ whole genome shotgun (WGS) entry which is preliminary data.</text>
</comment>
<reference evidence="2" key="1">
    <citation type="submission" date="2020-09" db="EMBL/GenBank/DDBJ databases">
        <title>A novel bacterium of genus Paenibacillus, isolated from South China Sea.</title>
        <authorList>
            <person name="Huang H."/>
            <person name="Mo K."/>
            <person name="Hu Y."/>
        </authorList>
    </citation>
    <scope>NUCLEOTIDE SEQUENCE</scope>
    <source>
        <strain evidence="2">IB182363</strain>
    </source>
</reference>
<feature type="region of interest" description="Disordered" evidence="1">
    <location>
        <begin position="1"/>
        <end position="23"/>
    </location>
</feature>
<feature type="compositionally biased region" description="Basic residues" evidence="1">
    <location>
        <begin position="1"/>
        <end position="10"/>
    </location>
</feature>
<evidence type="ECO:0000313" key="2">
    <source>
        <dbReference type="EMBL" id="MBD2863563.1"/>
    </source>
</evidence>
<evidence type="ECO:0000313" key="3">
    <source>
        <dbReference type="Proteomes" id="UP000639396"/>
    </source>
</evidence>
<protein>
    <submittedName>
        <fullName evidence="2">Uncharacterized protein</fullName>
    </submittedName>
</protein>
<feature type="compositionally biased region" description="Polar residues" evidence="1">
    <location>
        <begin position="14"/>
        <end position="23"/>
    </location>
</feature>
<sequence length="68" mass="7718">MSSRKPKIKVLPKQQPSTRGTCPNCSSTGVKLVHELTRDDGTVWQVCKLCRNKKKLKKYERKSEAASE</sequence>